<dbReference type="EMBL" id="CP047898">
    <property type="protein sequence ID" value="QHK19388.1"/>
    <property type="molecule type" value="Genomic_DNA"/>
</dbReference>
<sequence length="212" mass="23127">MNAPIKQAGQGQPIKRSTQFYCAAKKTDGSPCRAYAIKGGRVCRVHGGMAPSVRAAAARRAQEEAARRQLANLGEPVAIDPAEALLQLIAWKYGEVKWLRARVQDLPGDELTWGLSQTDVGIGPEGPIDKATHKASPSVWWALLREAEDQLADYAARALRAGVDERRVKIAEQQGLMVHAVMMAVFNRLALTPEQWTLARAAAPEELRRLAG</sequence>
<reference evidence="1 2" key="1">
    <citation type="submission" date="2020-01" db="EMBL/GenBank/DDBJ databases">
        <title>Pseudarthrobacter psychrotolerans sp. nov., isolated from antarctic soil.</title>
        <authorList>
            <person name="Shin Y."/>
            <person name="Park W."/>
        </authorList>
    </citation>
    <scope>NUCLEOTIDE SEQUENCE [LARGE SCALE GENOMIC DNA]</scope>
    <source>
        <strain evidence="1 2">YJ56</strain>
    </source>
</reference>
<name>A0A6P1NJ60_9MICC</name>
<dbReference type="Proteomes" id="UP000464186">
    <property type="component" value="Chromosome"/>
</dbReference>
<evidence type="ECO:0000313" key="1">
    <source>
        <dbReference type="EMBL" id="QHK19388.1"/>
    </source>
</evidence>
<dbReference type="AlphaFoldDB" id="A0A6P1NJ60"/>
<proteinExistence type="predicted"/>
<evidence type="ECO:0000313" key="2">
    <source>
        <dbReference type="Proteomes" id="UP000464186"/>
    </source>
</evidence>
<accession>A0A6P1NJ60</accession>
<dbReference type="KEGG" id="psey:GU243_06120"/>
<protein>
    <submittedName>
        <fullName evidence="1">Uncharacterized protein</fullName>
    </submittedName>
</protein>
<organism evidence="1 2">
    <name type="scientific">Pseudarthrobacter psychrotolerans</name>
    <dbReference type="NCBI Taxonomy" id="2697569"/>
    <lineage>
        <taxon>Bacteria</taxon>
        <taxon>Bacillati</taxon>
        <taxon>Actinomycetota</taxon>
        <taxon>Actinomycetes</taxon>
        <taxon>Micrococcales</taxon>
        <taxon>Micrococcaceae</taxon>
        <taxon>Pseudarthrobacter</taxon>
    </lineage>
</organism>
<dbReference type="NCBIfam" id="NF041373">
    <property type="entry name" value="HGG_STG"/>
    <property type="match status" value="1"/>
</dbReference>
<dbReference type="InterPro" id="IPR047675">
    <property type="entry name" value="Putative_zinc-bd"/>
</dbReference>
<gene>
    <name evidence="1" type="ORF">GU243_06120</name>
</gene>
<keyword evidence="2" id="KW-1185">Reference proteome</keyword>